<evidence type="ECO:0000313" key="2">
    <source>
        <dbReference type="EMBL" id="GLY83221.1"/>
    </source>
</evidence>
<name>A0A9W6RWT6_9ACTN</name>
<evidence type="ECO:0000256" key="1">
    <source>
        <dbReference type="SAM" id="MobiDB-lite"/>
    </source>
</evidence>
<dbReference type="EMBL" id="BSTK01000002">
    <property type="protein sequence ID" value="GLY83221.1"/>
    <property type="molecule type" value="Genomic_DNA"/>
</dbReference>
<feature type="region of interest" description="Disordered" evidence="1">
    <location>
        <begin position="59"/>
        <end position="79"/>
    </location>
</feature>
<keyword evidence="3" id="KW-1185">Reference proteome</keyword>
<sequence length="147" mass="15812">MASGNLPPYHRVPDQQGPFYAYATFDTEAFLVIEIFISDPPILDQVLMTSKPALRITSMDDASHARDRSRARPALEPAARAYGVGEEPCGTFRQGPAVVKELTSMACSFGEAGDEADDSDRHGAGAVSSPDRAAPQPRPTDPPRSRP</sequence>
<proteinExistence type="predicted"/>
<reference evidence="2" key="1">
    <citation type="submission" date="2023-03" db="EMBL/GenBank/DDBJ databases">
        <title>Actinoallomurus iriomotensis NBRC 103684.</title>
        <authorList>
            <person name="Ichikawa N."/>
            <person name="Sato H."/>
            <person name="Tonouchi N."/>
        </authorList>
    </citation>
    <scope>NUCLEOTIDE SEQUENCE</scope>
    <source>
        <strain evidence="2">NBRC 103684</strain>
    </source>
</reference>
<comment type="caution">
    <text evidence="2">The sequence shown here is derived from an EMBL/GenBank/DDBJ whole genome shotgun (WGS) entry which is preliminary data.</text>
</comment>
<dbReference type="Proteomes" id="UP001165074">
    <property type="component" value="Unassembled WGS sequence"/>
</dbReference>
<dbReference type="AlphaFoldDB" id="A0A9W6RWT6"/>
<protein>
    <submittedName>
        <fullName evidence="2">Uncharacterized protein</fullName>
    </submittedName>
</protein>
<organism evidence="2 3">
    <name type="scientific">Actinoallomurus iriomotensis</name>
    <dbReference type="NCBI Taxonomy" id="478107"/>
    <lineage>
        <taxon>Bacteria</taxon>
        <taxon>Bacillati</taxon>
        <taxon>Actinomycetota</taxon>
        <taxon>Actinomycetes</taxon>
        <taxon>Streptosporangiales</taxon>
        <taxon>Thermomonosporaceae</taxon>
        <taxon>Actinoallomurus</taxon>
    </lineage>
</organism>
<feature type="compositionally biased region" description="Basic and acidic residues" evidence="1">
    <location>
        <begin position="61"/>
        <end position="70"/>
    </location>
</feature>
<accession>A0A9W6RWT6</accession>
<gene>
    <name evidence="2" type="ORF">Airi02_011510</name>
</gene>
<evidence type="ECO:0000313" key="3">
    <source>
        <dbReference type="Proteomes" id="UP001165074"/>
    </source>
</evidence>
<feature type="region of interest" description="Disordered" evidence="1">
    <location>
        <begin position="110"/>
        <end position="147"/>
    </location>
</feature>